<evidence type="ECO:0000313" key="2">
    <source>
        <dbReference type="EMBL" id="JAD47847.1"/>
    </source>
</evidence>
<dbReference type="EMBL" id="GBRH01250048">
    <property type="protein sequence ID" value="JAD47847.1"/>
    <property type="molecule type" value="Transcribed_RNA"/>
</dbReference>
<protein>
    <submittedName>
        <fullName evidence="2">Uncharacterized protein</fullName>
    </submittedName>
</protein>
<name>A0A0A9AL71_ARUDO</name>
<proteinExistence type="predicted"/>
<feature type="region of interest" description="Disordered" evidence="1">
    <location>
        <begin position="1"/>
        <end position="35"/>
    </location>
</feature>
<sequence>MPDDILKATTQHCQRARGHTNRRHASITAGLTSGP</sequence>
<evidence type="ECO:0000256" key="1">
    <source>
        <dbReference type="SAM" id="MobiDB-lite"/>
    </source>
</evidence>
<dbReference type="AlphaFoldDB" id="A0A0A9AL71"/>
<reference evidence="2" key="1">
    <citation type="submission" date="2014-09" db="EMBL/GenBank/DDBJ databases">
        <authorList>
            <person name="Magalhaes I.L.F."/>
            <person name="Oliveira U."/>
            <person name="Santos F.R."/>
            <person name="Vidigal T.H.D.A."/>
            <person name="Brescovit A.D."/>
            <person name="Santos A.J."/>
        </authorList>
    </citation>
    <scope>NUCLEOTIDE SEQUENCE</scope>
    <source>
        <tissue evidence="2">Shoot tissue taken approximately 20 cm above the soil surface</tissue>
    </source>
</reference>
<feature type="compositionally biased region" description="Basic residues" evidence="1">
    <location>
        <begin position="14"/>
        <end position="25"/>
    </location>
</feature>
<accession>A0A0A9AL71</accession>
<reference evidence="2" key="2">
    <citation type="journal article" date="2015" name="Data Brief">
        <title>Shoot transcriptome of the giant reed, Arundo donax.</title>
        <authorList>
            <person name="Barrero R.A."/>
            <person name="Guerrero F.D."/>
            <person name="Moolhuijzen P."/>
            <person name="Goolsby J.A."/>
            <person name="Tidwell J."/>
            <person name="Bellgard S.E."/>
            <person name="Bellgard M.I."/>
        </authorList>
    </citation>
    <scope>NUCLEOTIDE SEQUENCE</scope>
    <source>
        <tissue evidence="2">Shoot tissue taken approximately 20 cm above the soil surface</tissue>
    </source>
</reference>
<organism evidence="2">
    <name type="scientific">Arundo donax</name>
    <name type="common">Giant reed</name>
    <name type="synonym">Donax arundinaceus</name>
    <dbReference type="NCBI Taxonomy" id="35708"/>
    <lineage>
        <taxon>Eukaryota</taxon>
        <taxon>Viridiplantae</taxon>
        <taxon>Streptophyta</taxon>
        <taxon>Embryophyta</taxon>
        <taxon>Tracheophyta</taxon>
        <taxon>Spermatophyta</taxon>
        <taxon>Magnoliopsida</taxon>
        <taxon>Liliopsida</taxon>
        <taxon>Poales</taxon>
        <taxon>Poaceae</taxon>
        <taxon>PACMAD clade</taxon>
        <taxon>Arundinoideae</taxon>
        <taxon>Arundineae</taxon>
        <taxon>Arundo</taxon>
    </lineage>
</organism>